<evidence type="ECO:0000256" key="1">
    <source>
        <dbReference type="SAM" id="MobiDB-lite"/>
    </source>
</evidence>
<feature type="region of interest" description="Disordered" evidence="1">
    <location>
        <begin position="1"/>
        <end position="22"/>
    </location>
</feature>
<feature type="compositionally biased region" description="Polar residues" evidence="1">
    <location>
        <begin position="1"/>
        <end position="16"/>
    </location>
</feature>
<dbReference type="AlphaFoldDB" id="A0A6A6WWY4"/>
<organism evidence="2 3">
    <name type="scientific">Melanomma pulvis-pyrius CBS 109.77</name>
    <dbReference type="NCBI Taxonomy" id="1314802"/>
    <lineage>
        <taxon>Eukaryota</taxon>
        <taxon>Fungi</taxon>
        <taxon>Dikarya</taxon>
        <taxon>Ascomycota</taxon>
        <taxon>Pezizomycotina</taxon>
        <taxon>Dothideomycetes</taxon>
        <taxon>Pleosporomycetidae</taxon>
        <taxon>Pleosporales</taxon>
        <taxon>Melanommataceae</taxon>
        <taxon>Melanomma</taxon>
    </lineage>
</organism>
<gene>
    <name evidence="2" type="ORF">K505DRAFT_329069</name>
</gene>
<keyword evidence="3" id="KW-1185">Reference proteome</keyword>
<evidence type="ECO:0000313" key="3">
    <source>
        <dbReference type="Proteomes" id="UP000799757"/>
    </source>
</evidence>
<dbReference type="Proteomes" id="UP000799757">
    <property type="component" value="Unassembled WGS sequence"/>
</dbReference>
<protein>
    <submittedName>
        <fullName evidence="2">Uncharacterized protein</fullName>
    </submittedName>
</protein>
<evidence type="ECO:0000313" key="2">
    <source>
        <dbReference type="EMBL" id="KAF2788237.1"/>
    </source>
</evidence>
<sequence length="187" mass="20811">MPHFQSYNRSSGTVSPTPGPRIIPHITSFRPFSTTFAKPFDRFKPVGGGASADIFRRFKIHKSEEEYFIVHWVRQPSSPGFLTRDANGALVFRVSSSDISGLSALGIGSADLDVGGVEWTHIYDEEGVSWLSRCRGIDYTASSLDVYDLSDEEWEKLIFANNGIIGRRGPSGLTPAEFHAELWRGER</sequence>
<reference evidence="2" key="1">
    <citation type="journal article" date="2020" name="Stud. Mycol.">
        <title>101 Dothideomycetes genomes: a test case for predicting lifestyles and emergence of pathogens.</title>
        <authorList>
            <person name="Haridas S."/>
            <person name="Albert R."/>
            <person name="Binder M."/>
            <person name="Bloem J."/>
            <person name="Labutti K."/>
            <person name="Salamov A."/>
            <person name="Andreopoulos B."/>
            <person name="Baker S."/>
            <person name="Barry K."/>
            <person name="Bills G."/>
            <person name="Bluhm B."/>
            <person name="Cannon C."/>
            <person name="Castanera R."/>
            <person name="Culley D."/>
            <person name="Daum C."/>
            <person name="Ezra D."/>
            <person name="Gonzalez J."/>
            <person name="Henrissat B."/>
            <person name="Kuo A."/>
            <person name="Liang C."/>
            <person name="Lipzen A."/>
            <person name="Lutzoni F."/>
            <person name="Magnuson J."/>
            <person name="Mondo S."/>
            <person name="Nolan M."/>
            <person name="Ohm R."/>
            <person name="Pangilinan J."/>
            <person name="Park H.-J."/>
            <person name="Ramirez L."/>
            <person name="Alfaro M."/>
            <person name="Sun H."/>
            <person name="Tritt A."/>
            <person name="Yoshinaga Y."/>
            <person name="Zwiers L.-H."/>
            <person name="Turgeon B."/>
            <person name="Goodwin S."/>
            <person name="Spatafora J."/>
            <person name="Crous P."/>
            <person name="Grigoriev I."/>
        </authorList>
    </citation>
    <scope>NUCLEOTIDE SEQUENCE</scope>
    <source>
        <strain evidence="2">CBS 109.77</strain>
    </source>
</reference>
<proteinExistence type="predicted"/>
<dbReference type="EMBL" id="MU002234">
    <property type="protein sequence ID" value="KAF2788237.1"/>
    <property type="molecule type" value="Genomic_DNA"/>
</dbReference>
<name>A0A6A6WWY4_9PLEO</name>
<accession>A0A6A6WWY4</accession>
<dbReference type="OrthoDB" id="3793592at2759"/>